<keyword evidence="3" id="KW-1185">Reference proteome</keyword>
<reference evidence="2" key="1">
    <citation type="submission" date="2019-07" db="EMBL/GenBank/DDBJ databases">
        <authorList>
            <person name="Dittberner H."/>
        </authorList>
    </citation>
    <scope>NUCLEOTIDE SEQUENCE [LARGE SCALE GENOMIC DNA]</scope>
</reference>
<proteinExistence type="predicted"/>
<dbReference type="Pfam" id="PF10354">
    <property type="entry name" value="BMT5-like"/>
    <property type="match status" value="1"/>
</dbReference>
<dbReference type="AlphaFoldDB" id="A0A565BG45"/>
<dbReference type="Proteomes" id="UP000489600">
    <property type="component" value="Unassembled WGS sequence"/>
</dbReference>
<dbReference type="EMBL" id="CABITT030000004">
    <property type="protein sequence ID" value="VVB00147.1"/>
    <property type="molecule type" value="Genomic_DNA"/>
</dbReference>
<gene>
    <name evidence="2" type="ORF">ANE_LOCUS10591</name>
</gene>
<evidence type="ECO:0000259" key="1">
    <source>
        <dbReference type="Pfam" id="PF10354"/>
    </source>
</evidence>
<evidence type="ECO:0000313" key="2">
    <source>
        <dbReference type="EMBL" id="VVB00147.1"/>
    </source>
</evidence>
<feature type="domain" description="25S rRNA (uridine-N(3))-methyltransferase BMT5-like" evidence="1">
    <location>
        <begin position="31"/>
        <end position="196"/>
    </location>
</feature>
<protein>
    <recommendedName>
        <fullName evidence="1">25S rRNA (uridine-N(3))-methyltransferase BMT5-like domain-containing protein</fullName>
    </recommendedName>
</protein>
<dbReference type="InterPro" id="IPR029063">
    <property type="entry name" value="SAM-dependent_MTases_sf"/>
</dbReference>
<dbReference type="FunFam" id="3.40.50.150:FF:000440">
    <property type="entry name" value="Os09g0479300 protein"/>
    <property type="match status" value="1"/>
</dbReference>
<dbReference type="GO" id="GO:0070042">
    <property type="term" value="F:rRNA (uridine-N3-)-methyltransferase activity"/>
    <property type="evidence" value="ECO:0007669"/>
    <property type="project" value="InterPro"/>
</dbReference>
<evidence type="ECO:0000313" key="3">
    <source>
        <dbReference type="Proteomes" id="UP000489600"/>
    </source>
</evidence>
<dbReference type="SUPFAM" id="SSF53335">
    <property type="entry name" value="S-adenosyl-L-methionine-dependent methyltransferases"/>
    <property type="match status" value="1"/>
</dbReference>
<dbReference type="GO" id="GO:0005737">
    <property type="term" value="C:cytoplasm"/>
    <property type="evidence" value="ECO:0007669"/>
    <property type="project" value="TreeGrafter"/>
</dbReference>
<dbReference type="PANTHER" id="PTHR11538:SF26">
    <property type="entry name" value="FERREDOXIN-FOLD ANTICODON-BINDING DOMAIN-CONTAINING PROTEIN 1"/>
    <property type="match status" value="1"/>
</dbReference>
<comment type="caution">
    <text evidence="2">The sequence shown here is derived from an EMBL/GenBank/DDBJ whole genome shotgun (WGS) entry which is preliminary data.</text>
</comment>
<dbReference type="OrthoDB" id="273345at2759"/>
<dbReference type="GO" id="GO:0070475">
    <property type="term" value="P:rRNA base methylation"/>
    <property type="evidence" value="ECO:0007669"/>
    <property type="project" value="InterPro"/>
</dbReference>
<accession>A0A565BG45</accession>
<dbReference type="PANTHER" id="PTHR11538">
    <property type="entry name" value="PHENYLALANYL-TRNA SYNTHETASE"/>
    <property type="match status" value="1"/>
</dbReference>
<dbReference type="InterPro" id="IPR019446">
    <property type="entry name" value="BMT5-like"/>
</dbReference>
<organism evidence="2 3">
    <name type="scientific">Arabis nemorensis</name>
    <dbReference type="NCBI Taxonomy" id="586526"/>
    <lineage>
        <taxon>Eukaryota</taxon>
        <taxon>Viridiplantae</taxon>
        <taxon>Streptophyta</taxon>
        <taxon>Embryophyta</taxon>
        <taxon>Tracheophyta</taxon>
        <taxon>Spermatophyta</taxon>
        <taxon>Magnoliopsida</taxon>
        <taxon>eudicotyledons</taxon>
        <taxon>Gunneridae</taxon>
        <taxon>Pentapetalae</taxon>
        <taxon>rosids</taxon>
        <taxon>malvids</taxon>
        <taxon>Brassicales</taxon>
        <taxon>Brassicaceae</taxon>
        <taxon>Arabideae</taxon>
        <taxon>Arabis</taxon>
    </lineage>
</organism>
<name>A0A565BG45_9BRAS</name>
<sequence length="425" mass="49269">MAMRELIRDGVDDCDEEEVWVTHYSSNHQILLVGEGDFSFSHSLAISFGSASNICASSLDSYDDVVRKYKNARSNLETLKRLGASLFHGVDATKLHFHPYLHFRRFDRIIFNFPHAGFHSIESDPYLIRKHRELVFGFFRGASHMLRADGQVHVSHKNKEPFCQWNLEGLASRCFLVLVQCVPFEKSKYPGYQNKRGDGSRCDKPFKLGECSTFKFRLCRVAKELYAEKLIWRDEKELESKCPQTLPNKQPLSFDQFQGVSQRPVLFDLSYRPDYNLRQVQDPLVQSRQITSPLDLSYYQEHRCSQFEDVSVHATERQVSFALERYKAPYQGNLIQHDKLMSTERSKNDIGRAFLICILENRQKDAACFVKNFKFKLVKNQSSNTLTASMEFLMEFITGKYGPAFVIHTSDRSSMETKVTEAWTH</sequence>